<keyword evidence="1" id="KW-0732">Signal</keyword>
<sequence>MRRDLLFLLLVTTQSGVFLRKVRSHRGFAQVESSFSYQSANPALATLTSLDTAPFLSLENVTDADFYNLNSPGKLGTFLKVSLVKATNTNITFRYTQVSNLQTTANGLYLNADSCNVTVNDGRLRNISAGNGGFLYCKNSNITIKTPQCSNFSATKGGFVYAVNSNVSFVGAATFTSCSAEEGGVAYLVSSTLQIAAVTFTSNLAKRGGVAFVDLAGDRFLSTASTTVATFTSNTATNVDENGVDSGKGGVFFVTGTTTASNPLNFGWHHFDGNQAQFGNDVFVEESVLGSDGPTRLSKCGGESYSDFPHLEIENHNTI</sequence>
<dbReference type="EMBL" id="JARBJD010000013">
    <property type="protein sequence ID" value="KAK2961917.1"/>
    <property type="molecule type" value="Genomic_DNA"/>
</dbReference>
<organism evidence="2 3">
    <name type="scientific">Blattamonas nauphoetae</name>
    <dbReference type="NCBI Taxonomy" id="2049346"/>
    <lineage>
        <taxon>Eukaryota</taxon>
        <taxon>Metamonada</taxon>
        <taxon>Preaxostyla</taxon>
        <taxon>Oxymonadida</taxon>
        <taxon>Blattamonas</taxon>
    </lineage>
</organism>
<dbReference type="Proteomes" id="UP001281761">
    <property type="component" value="Unassembled WGS sequence"/>
</dbReference>
<evidence type="ECO:0000313" key="3">
    <source>
        <dbReference type="Proteomes" id="UP001281761"/>
    </source>
</evidence>
<dbReference type="SUPFAM" id="SSF51126">
    <property type="entry name" value="Pectin lyase-like"/>
    <property type="match status" value="1"/>
</dbReference>
<name>A0ABQ9YDS2_9EUKA</name>
<proteinExistence type="predicted"/>
<evidence type="ECO:0000256" key="1">
    <source>
        <dbReference type="SAM" id="SignalP"/>
    </source>
</evidence>
<dbReference type="InterPro" id="IPR011050">
    <property type="entry name" value="Pectin_lyase_fold/virulence"/>
</dbReference>
<feature type="chain" id="PRO_5045239699" evidence="1">
    <location>
        <begin position="25"/>
        <end position="319"/>
    </location>
</feature>
<accession>A0ABQ9YDS2</accession>
<evidence type="ECO:0000313" key="2">
    <source>
        <dbReference type="EMBL" id="KAK2961917.1"/>
    </source>
</evidence>
<feature type="signal peptide" evidence="1">
    <location>
        <begin position="1"/>
        <end position="24"/>
    </location>
</feature>
<keyword evidence="3" id="KW-1185">Reference proteome</keyword>
<reference evidence="2 3" key="1">
    <citation type="journal article" date="2022" name="bioRxiv">
        <title>Genomics of Preaxostyla Flagellates Illuminates Evolutionary Transitions and the Path Towards Mitochondrial Loss.</title>
        <authorList>
            <person name="Novak L.V.F."/>
            <person name="Treitli S.C."/>
            <person name="Pyrih J."/>
            <person name="Halakuc P."/>
            <person name="Pipaliya S.V."/>
            <person name="Vacek V."/>
            <person name="Brzon O."/>
            <person name="Soukal P."/>
            <person name="Eme L."/>
            <person name="Dacks J.B."/>
            <person name="Karnkowska A."/>
            <person name="Elias M."/>
            <person name="Hampl V."/>
        </authorList>
    </citation>
    <scope>NUCLEOTIDE SEQUENCE [LARGE SCALE GENOMIC DNA]</scope>
    <source>
        <strain evidence="2">NAU3</strain>
        <tissue evidence="2">Gut</tissue>
    </source>
</reference>
<protein>
    <submittedName>
        <fullName evidence="2">Uncharacterized protein</fullName>
    </submittedName>
</protein>
<gene>
    <name evidence="2" type="ORF">BLNAU_2973</name>
</gene>
<comment type="caution">
    <text evidence="2">The sequence shown here is derived from an EMBL/GenBank/DDBJ whole genome shotgun (WGS) entry which is preliminary data.</text>
</comment>